<dbReference type="InterPro" id="IPR000073">
    <property type="entry name" value="AB_hydrolase_1"/>
</dbReference>
<dbReference type="GO" id="GO:0016787">
    <property type="term" value="F:hydrolase activity"/>
    <property type="evidence" value="ECO:0007669"/>
    <property type="project" value="UniProtKB-KW"/>
</dbReference>
<keyword evidence="3" id="KW-0378">Hydrolase</keyword>
<dbReference type="Proteomes" id="UP000472676">
    <property type="component" value="Unassembled WGS sequence"/>
</dbReference>
<evidence type="ECO:0000313" key="4">
    <source>
        <dbReference type="Proteomes" id="UP000472676"/>
    </source>
</evidence>
<dbReference type="InterPro" id="IPR029058">
    <property type="entry name" value="AB_hydrolase_fold"/>
</dbReference>
<comment type="caution">
    <text evidence="3">The sequence shown here is derived from an EMBL/GenBank/DDBJ whole genome shotgun (WGS) entry which is preliminary data.</text>
</comment>
<dbReference type="InterPro" id="IPR050471">
    <property type="entry name" value="AB_hydrolase"/>
</dbReference>
<dbReference type="RefSeq" id="WP_166255016.1">
    <property type="nucleotide sequence ID" value="NZ_JAAMOW010000004.1"/>
</dbReference>
<organism evidence="3 4">
    <name type="scientific">Solimonas terrae</name>
    <dbReference type="NCBI Taxonomy" id="1396819"/>
    <lineage>
        <taxon>Bacteria</taxon>
        <taxon>Pseudomonadati</taxon>
        <taxon>Pseudomonadota</taxon>
        <taxon>Gammaproteobacteria</taxon>
        <taxon>Nevskiales</taxon>
        <taxon>Nevskiaceae</taxon>
        <taxon>Solimonas</taxon>
    </lineage>
</organism>
<protein>
    <submittedName>
        <fullName evidence="3">Alpha/beta hydrolase</fullName>
    </submittedName>
</protein>
<dbReference type="PANTHER" id="PTHR43433">
    <property type="entry name" value="HYDROLASE, ALPHA/BETA FOLD FAMILY PROTEIN"/>
    <property type="match status" value="1"/>
</dbReference>
<feature type="domain" description="Peptidase S33 tripeptidyl aminopeptidase-like C-terminal" evidence="2">
    <location>
        <begin position="201"/>
        <end position="260"/>
    </location>
</feature>
<accession>A0A6M2BQE6</accession>
<proteinExistence type="predicted"/>
<evidence type="ECO:0000259" key="1">
    <source>
        <dbReference type="Pfam" id="PF00561"/>
    </source>
</evidence>
<keyword evidence="4" id="KW-1185">Reference proteome</keyword>
<dbReference type="InterPro" id="IPR013595">
    <property type="entry name" value="Pept_S33_TAP-like_C"/>
</dbReference>
<dbReference type="Gene3D" id="3.40.50.1820">
    <property type="entry name" value="alpha/beta hydrolase"/>
    <property type="match status" value="1"/>
</dbReference>
<feature type="domain" description="AB hydrolase-1" evidence="1">
    <location>
        <begin position="21"/>
        <end position="150"/>
    </location>
</feature>
<dbReference type="Pfam" id="PF08386">
    <property type="entry name" value="Abhydrolase_4"/>
    <property type="match status" value="1"/>
</dbReference>
<sequence length="262" mass="28207">MPYAKANGQNLYYEDSGGDGPAIIFSHGLAMDHEMFAAQVQALRNRWRCITWDERGHGLTAGDTIAPFSYYDSADDLAALLGHLGIESAVLAGMSQGGYLSLRCALRHPQRVRALILIDTQAQPEDPAKAPGYRQLVDAWATQGLPQEVADIVANIILGPGWPGTAAWQAKWRQWKPHNLLACFETLFDRDDISAQLAGIKVPALVIHGSDDAAITLERARDMCARLPQAGIVTVPGAGHAANLTHPLPVNAAIEAFLATLS</sequence>
<evidence type="ECO:0000313" key="3">
    <source>
        <dbReference type="EMBL" id="NGY04842.1"/>
    </source>
</evidence>
<gene>
    <name evidence="3" type="ORF">G7Y85_08695</name>
</gene>
<dbReference type="EMBL" id="JAAMOW010000004">
    <property type="protein sequence ID" value="NGY04842.1"/>
    <property type="molecule type" value="Genomic_DNA"/>
</dbReference>
<dbReference type="Pfam" id="PF00561">
    <property type="entry name" value="Abhydrolase_1"/>
    <property type="match status" value="1"/>
</dbReference>
<dbReference type="PANTHER" id="PTHR43433:SF1">
    <property type="entry name" value="BLL5160 PROTEIN"/>
    <property type="match status" value="1"/>
</dbReference>
<reference evidence="3 4" key="1">
    <citation type="journal article" date="2014" name="Int. J. Syst. Evol. Microbiol.">
        <title>Solimonas terrae sp. nov., isolated from soil.</title>
        <authorList>
            <person name="Kim S.J."/>
            <person name="Moon J.Y."/>
            <person name="Weon H.Y."/>
            <person name="Ahn J.H."/>
            <person name="Chen W.M."/>
            <person name="Kwon S.W."/>
        </authorList>
    </citation>
    <scope>NUCLEOTIDE SEQUENCE [LARGE SCALE GENOMIC DNA]</scope>
    <source>
        <strain evidence="3 4">KIS83-12</strain>
    </source>
</reference>
<dbReference type="AlphaFoldDB" id="A0A6M2BQE6"/>
<dbReference type="SUPFAM" id="SSF53474">
    <property type="entry name" value="alpha/beta-Hydrolases"/>
    <property type="match status" value="1"/>
</dbReference>
<evidence type="ECO:0000259" key="2">
    <source>
        <dbReference type="Pfam" id="PF08386"/>
    </source>
</evidence>
<dbReference type="PRINTS" id="PR00111">
    <property type="entry name" value="ABHYDROLASE"/>
</dbReference>
<name>A0A6M2BQE6_9GAMM</name>